<name>A0A5M9I5B0_9FIRM</name>
<feature type="transmembrane region" description="Helical" evidence="2">
    <location>
        <begin position="108"/>
        <end position="124"/>
    </location>
</feature>
<feature type="region of interest" description="Disordered" evidence="1">
    <location>
        <begin position="220"/>
        <end position="283"/>
    </location>
</feature>
<keyword evidence="4" id="KW-1185">Reference proteome</keyword>
<feature type="transmembrane region" description="Helical" evidence="2">
    <location>
        <begin position="130"/>
        <end position="147"/>
    </location>
</feature>
<feature type="transmembrane region" description="Helical" evidence="2">
    <location>
        <begin position="34"/>
        <end position="52"/>
    </location>
</feature>
<organism evidence="3 4">
    <name type="scientific">Mediterraneibacter catenae</name>
    <dbReference type="NCBI Taxonomy" id="2594882"/>
    <lineage>
        <taxon>Bacteria</taxon>
        <taxon>Bacillati</taxon>
        <taxon>Bacillota</taxon>
        <taxon>Clostridia</taxon>
        <taxon>Lachnospirales</taxon>
        <taxon>Lachnospiraceae</taxon>
        <taxon>Mediterraneibacter</taxon>
    </lineage>
</organism>
<comment type="caution">
    <text evidence="3">The sequence shown here is derived from an EMBL/GenBank/DDBJ whole genome shotgun (WGS) entry which is preliminary data.</text>
</comment>
<feature type="compositionally biased region" description="Acidic residues" evidence="1">
    <location>
        <begin position="242"/>
        <end position="283"/>
    </location>
</feature>
<evidence type="ECO:0000313" key="4">
    <source>
        <dbReference type="Proteomes" id="UP000322025"/>
    </source>
</evidence>
<feature type="transmembrane region" description="Helical" evidence="2">
    <location>
        <begin position="180"/>
        <end position="200"/>
    </location>
</feature>
<keyword evidence="2" id="KW-1133">Transmembrane helix</keyword>
<dbReference type="OrthoDB" id="2067928at2"/>
<gene>
    <name evidence="3" type="ORF">FNY66_01505</name>
</gene>
<reference evidence="3" key="1">
    <citation type="submission" date="2019-07" db="EMBL/GenBank/DDBJ databases">
        <authorList>
            <person name="Wongkuna S."/>
            <person name="Scaria J."/>
        </authorList>
    </citation>
    <scope>NUCLEOTIDE SEQUENCE [LARGE SCALE GENOMIC DNA]</scope>
    <source>
        <strain evidence="3">SW178</strain>
    </source>
</reference>
<accession>A0A5M9I5B0</accession>
<keyword evidence="2" id="KW-0472">Membrane</keyword>
<proteinExistence type="predicted"/>
<dbReference type="AlphaFoldDB" id="A0A5M9I5B0"/>
<feature type="compositionally biased region" description="Basic and acidic residues" evidence="1">
    <location>
        <begin position="220"/>
        <end position="241"/>
    </location>
</feature>
<dbReference type="RefSeq" id="WP_087150232.1">
    <property type="nucleotide sequence ID" value="NZ_VMSO01000001.1"/>
</dbReference>
<protein>
    <recommendedName>
        <fullName evidence="5">TMEM198/TM7SF3 family protein</fullName>
    </recommendedName>
</protein>
<evidence type="ECO:0000256" key="1">
    <source>
        <dbReference type="SAM" id="MobiDB-lite"/>
    </source>
</evidence>
<evidence type="ECO:0008006" key="5">
    <source>
        <dbReference type="Google" id="ProtNLM"/>
    </source>
</evidence>
<keyword evidence="2" id="KW-0812">Transmembrane</keyword>
<feature type="transmembrane region" description="Helical" evidence="2">
    <location>
        <begin position="152"/>
        <end position="174"/>
    </location>
</feature>
<dbReference type="EMBL" id="VMSO01000001">
    <property type="protein sequence ID" value="KAA8502955.1"/>
    <property type="molecule type" value="Genomic_DNA"/>
</dbReference>
<dbReference type="Proteomes" id="UP000322025">
    <property type="component" value="Unassembled WGS sequence"/>
</dbReference>
<evidence type="ECO:0000313" key="3">
    <source>
        <dbReference type="EMBL" id="KAA8502955.1"/>
    </source>
</evidence>
<sequence>MNVNEIFDVIRNFDLSGIIRELGAEEHVLTQPEMIGLAAAAATGLLLCLLGLKIVRVWAALTGLILGFAGGLTAGGMLGLNETGMLIAGGVLGIILAVLGAVLYRVGVFLTVFASAAGVSVYLIAPQDWIWSLVCVAIALAAAILAIRFVAVLTIIVTSVGGAAAAGTAIYYLLPVTGSLIHIALCVVICVIGILVQLLLESKKQKKRSLKKAAQIREEKSTANEVEKARAMMENLDKMSEDNDEEPAEEAEEDEYLDEEPEEDFEDDDMIIIDLDDEEESKK</sequence>
<feature type="transmembrane region" description="Helical" evidence="2">
    <location>
        <begin position="57"/>
        <end position="78"/>
    </location>
</feature>
<evidence type="ECO:0000256" key="2">
    <source>
        <dbReference type="SAM" id="Phobius"/>
    </source>
</evidence>
<feature type="transmembrane region" description="Helical" evidence="2">
    <location>
        <begin position="84"/>
        <end position="103"/>
    </location>
</feature>